<proteinExistence type="predicted"/>
<dbReference type="RefSeq" id="WP_350279330.1">
    <property type="nucleotide sequence ID" value="NZ_CP158165.1"/>
</dbReference>
<evidence type="ECO:0000313" key="2">
    <source>
        <dbReference type="EMBL" id="XBV26532.1"/>
    </source>
</evidence>
<keyword evidence="2" id="KW-0378">Hydrolase</keyword>
<evidence type="ECO:0000259" key="1">
    <source>
        <dbReference type="Pfam" id="PF00144"/>
    </source>
</evidence>
<dbReference type="SUPFAM" id="SSF56601">
    <property type="entry name" value="beta-lactamase/transpeptidase-like"/>
    <property type="match status" value="1"/>
</dbReference>
<dbReference type="PANTHER" id="PTHR46825">
    <property type="entry name" value="D-ALANYL-D-ALANINE-CARBOXYPEPTIDASE/ENDOPEPTIDASE AMPH"/>
    <property type="match status" value="1"/>
</dbReference>
<dbReference type="AlphaFoldDB" id="A0AAU7TIF0"/>
<dbReference type="EMBL" id="CP158165">
    <property type="protein sequence ID" value="XBV26532.1"/>
    <property type="molecule type" value="Genomic_DNA"/>
</dbReference>
<dbReference type="EC" id="3.1.1.103" evidence="2"/>
<dbReference type="GO" id="GO:0016787">
    <property type="term" value="F:hydrolase activity"/>
    <property type="evidence" value="ECO:0007669"/>
    <property type="project" value="UniProtKB-KW"/>
</dbReference>
<reference evidence="2" key="1">
    <citation type="submission" date="2024-06" db="EMBL/GenBank/DDBJ databases">
        <title>Kribbella sp. strain HUAS MG21 genome sequences.</title>
        <authorList>
            <person name="Mo P."/>
        </authorList>
    </citation>
    <scope>NUCLEOTIDE SEQUENCE</scope>
    <source>
        <strain evidence="2">HUAS MG21</strain>
    </source>
</reference>
<protein>
    <submittedName>
        <fullName evidence="2">Serine hydrolase domain-containing protein</fullName>
        <ecNumber evidence="2">3.1.1.103</ecNumber>
    </submittedName>
</protein>
<dbReference type="InterPro" id="IPR012338">
    <property type="entry name" value="Beta-lactam/transpept-like"/>
</dbReference>
<dbReference type="InterPro" id="IPR001466">
    <property type="entry name" value="Beta-lactam-related"/>
</dbReference>
<dbReference type="Gene3D" id="3.40.710.10">
    <property type="entry name" value="DD-peptidase/beta-lactamase superfamily"/>
    <property type="match status" value="1"/>
</dbReference>
<gene>
    <name evidence="2" type="ORF">ABN611_08895</name>
</gene>
<accession>A0AAU7TIF0</accession>
<feature type="domain" description="Beta-lactamase-related" evidence="1">
    <location>
        <begin position="32"/>
        <end position="341"/>
    </location>
</feature>
<sequence length="351" mass="38234">MLVGLMTAAALAVGPSVVASPKHLQEGLDGVAAIGALAEVRDGGRVWRGSSGVAELGSSRKVPVAGRFRIGSVTKTFVATVVLRLVAERRLGLDDSVERWLPGVVPNGENITVRQLLNHTSGLYDFKDTLPMPPSPEFYALRYRTWTAPEQIERALAHPPVFEEPGSRYDYSNTNYLLVGEIIQKVTGRTYAEEIERRLIRPLHLHGTTLPGTSPYIKGPHPHGYLPKDGGMVDYTELNPTLFGAGGDMISTTRDLNRFFAALLGGRLLPAELLAEMKTPGTANGRYGLGLSWHDTTCKVRVYGNDGDALAYQAYSFATEDTRRQATVAVTPRLPVNPDDSVEAFLDRAFC</sequence>
<name>A0AAU7TIF0_9ACTN</name>
<dbReference type="Pfam" id="PF00144">
    <property type="entry name" value="Beta-lactamase"/>
    <property type="match status" value="1"/>
</dbReference>
<organism evidence="2">
    <name type="scientific">Kribbella sp. HUAS MG21</name>
    <dbReference type="NCBI Taxonomy" id="3160966"/>
    <lineage>
        <taxon>Bacteria</taxon>
        <taxon>Bacillati</taxon>
        <taxon>Actinomycetota</taxon>
        <taxon>Actinomycetes</taxon>
        <taxon>Propionibacteriales</taxon>
        <taxon>Kribbellaceae</taxon>
        <taxon>Kribbella</taxon>
    </lineage>
</organism>
<dbReference type="InterPro" id="IPR050491">
    <property type="entry name" value="AmpC-like"/>
</dbReference>
<dbReference type="PANTHER" id="PTHR46825:SF7">
    <property type="entry name" value="D-ALANYL-D-ALANINE CARBOXYPEPTIDASE"/>
    <property type="match status" value="1"/>
</dbReference>